<dbReference type="SUPFAM" id="SSF53474">
    <property type="entry name" value="alpha/beta-Hydrolases"/>
    <property type="match status" value="1"/>
</dbReference>
<evidence type="ECO:0000313" key="13">
    <source>
        <dbReference type="Proteomes" id="UP000239522"/>
    </source>
</evidence>
<evidence type="ECO:0000256" key="8">
    <source>
        <dbReference type="ARBA" id="ARBA00060121"/>
    </source>
</evidence>
<sequence length="704" mass="81135">MKSTDANYPIADKQLTKLEKHGDVRIDNYFWMRLTDIQKNAIVKDEQTKKVVDYLEAENVYFDKVTAYTKKFQEELFQEMKGRIKEDDSSVPYKDNGYFYISRYEIGSQYPIYSRKKGTLEAKEEILFDVNIEAKDYEYFQLGGLNVSPDNKMAVYATDTVSRRQYFLRIKNLETGKVYKDIIDNTNGGSVWANDNKTIFYTKKNPETLRSSTVFRHVLGTPASEDVEIFHEKDPTFSTYVTKTKSDEYIIIGSSSTLSSESQFLDANNPTGTFKLIQAREKELEYDISQYKEHFYILTNKDGATNFKLMKTPISKPTKENWVDVIPHRQETLLEDFSIFKDYLVLEERTNGLNKIRIKRWDKKEDYYLHFNEETYAAGVFGNPEFDTDIIRYSYNSFTTPSSVIDFNMKDRTNDVKKEQEVLGGKFKKENYLSERVWVTARDGKKVAISLVYHKDTTLNENSPLLQYAYGSYGHTVSDSFSTTRLSLLDRGFVFALAHIRGSQYLGREWYEDGKMFKKKNTFTDFIDCSKYLIEHKYTSAKHLYAMGGSAGGLLMGAVVNMNPELYNGIIAAVPFVDVVSTMLDDTIPLTTGEYDEWGNPNNKEAYDYIKSYSPYDQVGAHAYPNMLIITGFHDSQVQYWEPAKWVAKLRELKTDTNLLLLHTDMEAGHGGASGRFEALKETAEEFTFLLALENKLEGGTIKP</sequence>
<keyword evidence="4" id="KW-0732">Signal</keyword>
<organism evidence="12 13">
    <name type="scientific">Polaribacter filamentus</name>
    <dbReference type="NCBI Taxonomy" id="53483"/>
    <lineage>
        <taxon>Bacteria</taxon>
        <taxon>Pseudomonadati</taxon>
        <taxon>Bacteroidota</taxon>
        <taxon>Flavobacteriia</taxon>
        <taxon>Flavobacteriales</taxon>
        <taxon>Flavobacteriaceae</taxon>
    </lineage>
</organism>
<evidence type="ECO:0000313" key="12">
    <source>
        <dbReference type="EMBL" id="PQB06704.1"/>
    </source>
</evidence>
<evidence type="ECO:0000256" key="2">
    <source>
        <dbReference type="ARBA" id="ARBA00005228"/>
    </source>
</evidence>
<dbReference type="Pfam" id="PF02897">
    <property type="entry name" value="Peptidase_S9_N"/>
    <property type="match status" value="1"/>
</dbReference>
<dbReference type="InterPro" id="IPR002470">
    <property type="entry name" value="Peptidase_S9A"/>
</dbReference>
<evidence type="ECO:0000256" key="6">
    <source>
        <dbReference type="ARBA" id="ARBA00022801"/>
    </source>
</evidence>
<dbReference type="SUPFAM" id="SSF50993">
    <property type="entry name" value="Peptidase/esterase 'gauge' domain"/>
    <property type="match status" value="1"/>
</dbReference>
<dbReference type="GO" id="GO:0004252">
    <property type="term" value="F:serine-type endopeptidase activity"/>
    <property type="evidence" value="ECO:0007669"/>
    <property type="project" value="InterPro"/>
</dbReference>
<name>A0A2S7KVM5_9FLAO</name>
<comment type="subcellular location">
    <subcellularLocation>
        <location evidence="1">Periplasm</location>
    </subcellularLocation>
</comment>
<dbReference type="GO" id="GO:0006508">
    <property type="term" value="P:proteolysis"/>
    <property type="evidence" value="ECO:0007669"/>
    <property type="project" value="UniProtKB-KW"/>
</dbReference>
<dbReference type="PANTHER" id="PTHR11757:SF19">
    <property type="entry name" value="PROLYL ENDOPEPTIDASE-LIKE"/>
    <property type="match status" value="1"/>
</dbReference>
<dbReference type="PRINTS" id="PR00862">
    <property type="entry name" value="PROLIGOPTASE"/>
</dbReference>
<dbReference type="Gene3D" id="3.40.50.1820">
    <property type="entry name" value="alpha/beta hydrolase"/>
    <property type="match status" value="1"/>
</dbReference>
<reference evidence="12 13" key="1">
    <citation type="submission" date="2016-11" db="EMBL/GenBank/DDBJ databases">
        <title>Trade-off between light-utilization and light-protection in marine flavobacteria.</title>
        <authorList>
            <person name="Kumagai Y."/>
        </authorList>
    </citation>
    <scope>NUCLEOTIDE SEQUENCE [LARGE SCALE GENOMIC DNA]</scope>
    <source>
        <strain evidence="12 13">ATCC 700397</strain>
    </source>
</reference>
<dbReference type="RefSeq" id="WP_104808955.1">
    <property type="nucleotide sequence ID" value="NZ_MQUA01000013.1"/>
</dbReference>
<evidence type="ECO:0000256" key="3">
    <source>
        <dbReference type="ARBA" id="ARBA00022670"/>
    </source>
</evidence>
<dbReference type="Proteomes" id="UP000239522">
    <property type="component" value="Unassembled WGS sequence"/>
</dbReference>
<keyword evidence="5" id="KW-0574">Periplasm</keyword>
<evidence type="ECO:0000256" key="5">
    <source>
        <dbReference type="ARBA" id="ARBA00022764"/>
    </source>
</evidence>
<dbReference type="Gene3D" id="2.130.10.120">
    <property type="entry name" value="Prolyl oligopeptidase, N-terminal domain"/>
    <property type="match status" value="1"/>
</dbReference>
<dbReference type="InterPro" id="IPR023302">
    <property type="entry name" value="Pept_S9A_N"/>
</dbReference>
<dbReference type="FunFam" id="3.40.50.1820:FF:000005">
    <property type="entry name" value="Prolyl endopeptidase"/>
    <property type="match status" value="1"/>
</dbReference>
<comment type="caution">
    <text evidence="12">The sequence shown here is derived from an EMBL/GenBank/DDBJ whole genome shotgun (WGS) entry which is preliminary data.</text>
</comment>
<keyword evidence="3" id="KW-0645">Protease</keyword>
<evidence type="ECO:0000259" key="10">
    <source>
        <dbReference type="Pfam" id="PF00326"/>
    </source>
</evidence>
<dbReference type="GO" id="GO:0042597">
    <property type="term" value="C:periplasmic space"/>
    <property type="evidence" value="ECO:0007669"/>
    <property type="project" value="UniProtKB-SubCell"/>
</dbReference>
<keyword evidence="6" id="KW-0378">Hydrolase</keyword>
<comment type="function">
    <text evidence="8">Cleaves peptide bonds on the C-terminal side of prolyl residues within peptides that are up to approximately 30 amino acids long. Has an absolute requirement for an X-Pro bond in the trans configuration immediately preceding the Pro-Y scissible bond.</text>
</comment>
<evidence type="ECO:0000256" key="7">
    <source>
        <dbReference type="ARBA" id="ARBA00022825"/>
    </source>
</evidence>
<gene>
    <name evidence="12" type="ORF">BST83_05695</name>
</gene>
<comment type="similarity">
    <text evidence="2">Belongs to the peptidase S9A family.</text>
</comment>
<dbReference type="OrthoDB" id="9801421at2"/>
<dbReference type="AlphaFoldDB" id="A0A2S7KVM5"/>
<dbReference type="InterPro" id="IPR001375">
    <property type="entry name" value="Peptidase_S9_cat"/>
</dbReference>
<dbReference type="PANTHER" id="PTHR11757">
    <property type="entry name" value="PROTEASE FAMILY S9A OLIGOPEPTIDASE"/>
    <property type="match status" value="1"/>
</dbReference>
<evidence type="ECO:0000256" key="1">
    <source>
        <dbReference type="ARBA" id="ARBA00004418"/>
    </source>
</evidence>
<feature type="domain" description="Peptidase S9 prolyl oligopeptidase catalytic" evidence="10">
    <location>
        <begin position="480"/>
        <end position="692"/>
    </location>
</feature>
<feature type="domain" description="Peptidase S9A N-terminal" evidence="11">
    <location>
        <begin position="17"/>
        <end position="419"/>
    </location>
</feature>
<proteinExistence type="inferred from homology"/>
<dbReference type="InterPro" id="IPR029058">
    <property type="entry name" value="AB_hydrolase_fold"/>
</dbReference>
<evidence type="ECO:0000256" key="9">
    <source>
        <dbReference type="ARBA" id="ARBA00081187"/>
    </source>
</evidence>
<dbReference type="Pfam" id="PF00326">
    <property type="entry name" value="Peptidase_S9"/>
    <property type="match status" value="1"/>
</dbReference>
<evidence type="ECO:0000256" key="4">
    <source>
        <dbReference type="ARBA" id="ARBA00022729"/>
    </source>
</evidence>
<protein>
    <recommendedName>
        <fullName evidence="9">Proline-specific endopeptidase</fullName>
    </recommendedName>
</protein>
<evidence type="ECO:0000259" key="11">
    <source>
        <dbReference type="Pfam" id="PF02897"/>
    </source>
</evidence>
<keyword evidence="13" id="KW-1185">Reference proteome</keyword>
<accession>A0A2S7KVM5</accession>
<dbReference type="InterPro" id="IPR051543">
    <property type="entry name" value="Serine_Peptidase_S9A"/>
</dbReference>
<keyword evidence="7" id="KW-0720">Serine protease</keyword>
<dbReference type="EMBL" id="MQUA01000013">
    <property type="protein sequence ID" value="PQB06704.1"/>
    <property type="molecule type" value="Genomic_DNA"/>
</dbReference>